<reference evidence="1" key="1">
    <citation type="submission" date="2020-05" db="EMBL/GenBank/DDBJ databases">
        <authorList>
            <person name="Chiriac C."/>
            <person name="Salcher M."/>
            <person name="Ghai R."/>
            <person name="Kavagutti S V."/>
        </authorList>
    </citation>
    <scope>NUCLEOTIDE SEQUENCE</scope>
</reference>
<name>A0A6J5RBJ3_9CAUD</name>
<evidence type="ECO:0000313" key="1">
    <source>
        <dbReference type="EMBL" id="CAB4191737.1"/>
    </source>
</evidence>
<dbReference type="EMBL" id="LR797178">
    <property type="protein sequence ID" value="CAB4191737.1"/>
    <property type="molecule type" value="Genomic_DNA"/>
</dbReference>
<sequence>MTDASLAELLSTKMTARAVTQVAATTSELLNFFGFQGNDSKTDGRNVRRVGHRTVGYDIFNDARTVGSGRAPGTAAGTIRRQAVGRVEVTFPRMYEKLPLLHDELHNFRKIGGPSNEYDEAGKDYIMKQQRYLGQRAANFRLLLIAGMMRGGALYGHVSGDDIYYDFTSSGAAFTVDWKMPAGNKTQLNMTGSGSIIDASWATTSTNIPLHLAQINAGFQYLAGTSLKNIIINSTTWQYIINNTKVQQQAGTSATPFETFKRDVGMGSNGRPLTVQHATLRACPFFDFMITDAVIEVGPLGNTSTVKLVPDGYAWFGPEPDSNICEMLLGSEPVNEGYGKNTSVQYGAYAWTKEVDDPAGVFMYSLDNALPAWYIPNASAWGQISGF</sequence>
<gene>
    <name evidence="1" type="ORF">UFOVP1229_114</name>
</gene>
<organism evidence="1">
    <name type="scientific">uncultured Caudovirales phage</name>
    <dbReference type="NCBI Taxonomy" id="2100421"/>
    <lineage>
        <taxon>Viruses</taxon>
        <taxon>Duplodnaviria</taxon>
        <taxon>Heunggongvirae</taxon>
        <taxon>Uroviricota</taxon>
        <taxon>Caudoviricetes</taxon>
        <taxon>Peduoviridae</taxon>
        <taxon>Maltschvirus</taxon>
        <taxon>Maltschvirus maltsch</taxon>
    </lineage>
</organism>
<accession>A0A6J5RBJ3</accession>
<proteinExistence type="predicted"/>
<protein>
    <submittedName>
        <fullName evidence="1">Major capsid protein GpE</fullName>
    </submittedName>
</protein>